<evidence type="ECO:0000256" key="1">
    <source>
        <dbReference type="SAM" id="MobiDB-lite"/>
    </source>
</evidence>
<feature type="transmembrane region" description="Helical" evidence="2">
    <location>
        <begin position="12"/>
        <end position="33"/>
    </location>
</feature>
<name>A0A975AMD0_9GAMM</name>
<sequence>MIERFAEYWPHLGALTALLLMLFLCLHRLLNWARKRPPGAYLILALFPLMSLFPIPPSEVKKLEQIKQQQTQEDIESEEPKVR</sequence>
<dbReference type="AlphaFoldDB" id="A0A975AMD0"/>
<feature type="region of interest" description="Disordered" evidence="1">
    <location>
        <begin position="64"/>
        <end position="83"/>
    </location>
</feature>
<proteinExistence type="predicted"/>
<keyword evidence="4" id="KW-1185">Reference proteome</keyword>
<dbReference type="KEGG" id="scyp:JYB88_05915"/>
<evidence type="ECO:0000313" key="4">
    <source>
        <dbReference type="Proteomes" id="UP000663281"/>
    </source>
</evidence>
<dbReference type="Proteomes" id="UP000663281">
    <property type="component" value="Chromosome"/>
</dbReference>
<dbReference type="RefSeq" id="WP_207325807.1">
    <property type="nucleotide sequence ID" value="NZ_CP071504.1"/>
</dbReference>
<gene>
    <name evidence="3" type="ORF">JYB88_05915</name>
</gene>
<organism evidence="3 4">
    <name type="scientific">Shewanella cyperi</name>
    <dbReference type="NCBI Taxonomy" id="2814292"/>
    <lineage>
        <taxon>Bacteria</taxon>
        <taxon>Pseudomonadati</taxon>
        <taxon>Pseudomonadota</taxon>
        <taxon>Gammaproteobacteria</taxon>
        <taxon>Alteromonadales</taxon>
        <taxon>Shewanellaceae</taxon>
        <taxon>Shewanella</taxon>
    </lineage>
</organism>
<reference evidence="3 4" key="1">
    <citation type="submission" date="2021-03" db="EMBL/GenBank/DDBJ databases">
        <title>Novel species identification of genus Shewanella.</title>
        <authorList>
            <person name="Liu G."/>
            <person name="Zhang Q."/>
        </authorList>
    </citation>
    <scope>NUCLEOTIDE SEQUENCE [LARGE SCALE GENOMIC DNA]</scope>
    <source>
        <strain evidence="3 4">FJAT-53726</strain>
    </source>
</reference>
<keyword evidence="2" id="KW-0812">Transmembrane</keyword>
<evidence type="ECO:0000256" key="2">
    <source>
        <dbReference type="SAM" id="Phobius"/>
    </source>
</evidence>
<evidence type="ECO:0000313" key="3">
    <source>
        <dbReference type="EMBL" id="QSX31173.1"/>
    </source>
</evidence>
<dbReference type="EMBL" id="CP071504">
    <property type="protein sequence ID" value="QSX31173.1"/>
    <property type="molecule type" value="Genomic_DNA"/>
</dbReference>
<keyword evidence="2" id="KW-1133">Transmembrane helix</keyword>
<accession>A0A975AMD0</accession>
<protein>
    <submittedName>
        <fullName evidence="3">Uncharacterized protein</fullName>
    </submittedName>
</protein>
<feature type="transmembrane region" description="Helical" evidence="2">
    <location>
        <begin position="39"/>
        <end position="57"/>
    </location>
</feature>
<keyword evidence="2" id="KW-0472">Membrane</keyword>